<keyword evidence="1" id="KW-0804">Transcription</keyword>
<dbReference type="GO" id="GO:0045893">
    <property type="term" value="P:positive regulation of DNA-templated transcription"/>
    <property type="evidence" value="ECO:0007669"/>
    <property type="project" value="UniProtKB-UniRule"/>
</dbReference>
<dbReference type="OrthoDB" id="3254820at2"/>
<accession>A0A2I1PE12</accession>
<dbReference type="InterPro" id="IPR038638">
    <property type="entry name" value="RbpA_sf"/>
</dbReference>
<feature type="binding site" evidence="1">
    <location>
        <position position="63"/>
    </location>
    <ligand>
        <name>Zn(2+)</name>
        <dbReference type="ChEBI" id="CHEBI:29105"/>
    </ligand>
</feature>
<evidence type="ECO:0000313" key="4">
    <source>
        <dbReference type="Proteomes" id="UP000234206"/>
    </source>
</evidence>
<gene>
    <name evidence="1" type="primary">rbpA</name>
    <name evidence="3" type="ORF">CYJ76_01070</name>
</gene>
<protein>
    <recommendedName>
        <fullName evidence="1">RNA polymerase-binding protein RbpA</fullName>
    </recommendedName>
</protein>
<dbReference type="Pfam" id="PF13397">
    <property type="entry name" value="RbpA"/>
    <property type="match status" value="1"/>
</dbReference>
<name>A0A2I1PE12_9MICO</name>
<dbReference type="Gene3D" id="2.20.28.270">
    <property type="entry name" value="RNA polymerase-binding protein A"/>
    <property type="match status" value="1"/>
</dbReference>
<evidence type="ECO:0000313" key="3">
    <source>
        <dbReference type="EMBL" id="PKZ42865.1"/>
    </source>
</evidence>
<evidence type="ECO:0000256" key="2">
    <source>
        <dbReference type="SAM" id="MobiDB-lite"/>
    </source>
</evidence>
<keyword evidence="1" id="KW-0479">Metal-binding</keyword>
<feature type="binding site" evidence="1">
    <location>
        <position position="40"/>
    </location>
    <ligand>
        <name>Zn(2+)</name>
        <dbReference type="ChEBI" id="CHEBI:29105"/>
    </ligand>
</feature>
<dbReference type="GO" id="GO:0008270">
    <property type="term" value="F:zinc ion binding"/>
    <property type="evidence" value="ECO:0007669"/>
    <property type="project" value="UniProtKB-UniRule"/>
</dbReference>
<comment type="cofactor">
    <cofactor evidence="1">
        <name>Zn(2+)</name>
        <dbReference type="ChEBI" id="CHEBI:29105"/>
    </cofactor>
    <text evidence="1">Bind 1 Zn(2+) per subunit.</text>
</comment>
<evidence type="ECO:0000256" key="1">
    <source>
        <dbReference type="HAMAP-Rule" id="MF_01483"/>
    </source>
</evidence>
<comment type="similarity">
    <text evidence="1">Belongs to the RNA polymerase-binding protein RbpA family.</text>
</comment>
<dbReference type="GO" id="GO:0001000">
    <property type="term" value="F:bacterial-type RNA polymerase core enzyme binding"/>
    <property type="evidence" value="ECO:0007669"/>
    <property type="project" value="UniProtKB-UniRule"/>
</dbReference>
<feature type="binding site" evidence="1">
    <location>
        <position position="36"/>
    </location>
    <ligand>
        <name>Zn(2+)</name>
        <dbReference type="ChEBI" id="CHEBI:29105"/>
    </ligand>
</feature>
<keyword evidence="1" id="KW-0805">Transcription regulation</keyword>
<comment type="subunit">
    <text evidence="1">Forms a complex with the RNAP catalytic core and with free principal sigma factors.</text>
</comment>
<keyword evidence="1" id="KW-0862">Zinc</keyword>
<dbReference type="AlphaFoldDB" id="A0A2I1PE12"/>
<dbReference type="EMBL" id="PKIZ01000001">
    <property type="protein sequence ID" value="PKZ42865.1"/>
    <property type="molecule type" value="Genomic_DNA"/>
</dbReference>
<reference evidence="3 4" key="1">
    <citation type="submission" date="2017-12" db="EMBL/GenBank/DDBJ databases">
        <title>Phylogenetic diversity of female urinary microbiome.</title>
        <authorList>
            <person name="Thomas-White K."/>
            <person name="Wolfe A.J."/>
        </authorList>
    </citation>
    <scope>NUCLEOTIDE SEQUENCE [LARGE SCALE GENOMIC DNA]</scope>
    <source>
        <strain evidence="3 4">UMB1298</strain>
    </source>
</reference>
<organism evidence="3 4">
    <name type="scientific">Kytococcus schroeteri</name>
    <dbReference type="NCBI Taxonomy" id="138300"/>
    <lineage>
        <taxon>Bacteria</taxon>
        <taxon>Bacillati</taxon>
        <taxon>Actinomycetota</taxon>
        <taxon>Actinomycetes</taxon>
        <taxon>Micrococcales</taxon>
        <taxon>Kytococcaceae</taxon>
        <taxon>Kytococcus</taxon>
    </lineage>
</organism>
<comment type="caution">
    <text evidence="3">The sequence shown here is derived from an EMBL/GenBank/DDBJ whole genome shotgun (WGS) entry which is preliminary data.</text>
</comment>
<sequence>MVTGGQAIRGTRVGSGPMGEMERGEDAASTEVLYHCCNGHTTTVPFSAEAAEELPEEWDCVRCGVPAGRDPENPPPPPSIQPYKTHLAYVQERRDEKAGAALLDEALARLREQRGTV</sequence>
<keyword evidence="4" id="KW-1185">Reference proteome</keyword>
<dbReference type="Proteomes" id="UP000234206">
    <property type="component" value="Unassembled WGS sequence"/>
</dbReference>
<feature type="region of interest" description="Disordered" evidence="2">
    <location>
        <begin position="1"/>
        <end position="26"/>
    </location>
</feature>
<feature type="binding site" evidence="1">
    <location>
        <position position="60"/>
    </location>
    <ligand>
        <name>Zn(2+)</name>
        <dbReference type="ChEBI" id="CHEBI:29105"/>
    </ligand>
</feature>
<dbReference type="InterPro" id="IPR025182">
    <property type="entry name" value="RNApol-bd_RbpA"/>
</dbReference>
<comment type="function">
    <text evidence="1">Binds to RNA polymerase (RNAP), stimulating transcription from principal, but not alternative sigma factor promoters.</text>
</comment>
<proteinExistence type="inferred from homology"/>
<dbReference type="RefSeq" id="WP_101848981.1">
    <property type="nucleotide sequence ID" value="NZ_PKIZ01000001.1"/>
</dbReference>
<dbReference type="HAMAP" id="MF_01483">
    <property type="entry name" value="RbpA"/>
    <property type="match status" value="1"/>
</dbReference>